<comment type="caution">
    <text evidence="2">The sequence shown here is derived from an EMBL/GenBank/DDBJ whole genome shotgun (WGS) entry which is preliminary data.</text>
</comment>
<protein>
    <submittedName>
        <fullName evidence="2">Uncharacterized protein</fullName>
    </submittedName>
</protein>
<organism evidence="2 3">
    <name type="scientific">Pleurodeles waltl</name>
    <name type="common">Iberian ribbed newt</name>
    <dbReference type="NCBI Taxonomy" id="8319"/>
    <lineage>
        <taxon>Eukaryota</taxon>
        <taxon>Metazoa</taxon>
        <taxon>Chordata</taxon>
        <taxon>Craniata</taxon>
        <taxon>Vertebrata</taxon>
        <taxon>Euteleostomi</taxon>
        <taxon>Amphibia</taxon>
        <taxon>Batrachia</taxon>
        <taxon>Caudata</taxon>
        <taxon>Salamandroidea</taxon>
        <taxon>Salamandridae</taxon>
        <taxon>Pleurodelinae</taxon>
        <taxon>Pleurodeles</taxon>
    </lineage>
</organism>
<dbReference type="EMBL" id="JANPWB010000010">
    <property type="protein sequence ID" value="KAJ1140668.1"/>
    <property type="molecule type" value="Genomic_DNA"/>
</dbReference>
<reference evidence="2" key="1">
    <citation type="journal article" date="2022" name="bioRxiv">
        <title>Sequencing and chromosome-scale assembly of the giantPleurodeles waltlgenome.</title>
        <authorList>
            <person name="Brown T."/>
            <person name="Elewa A."/>
            <person name="Iarovenko S."/>
            <person name="Subramanian E."/>
            <person name="Araus A.J."/>
            <person name="Petzold A."/>
            <person name="Susuki M."/>
            <person name="Suzuki K.-i.T."/>
            <person name="Hayashi T."/>
            <person name="Toyoda A."/>
            <person name="Oliveira C."/>
            <person name="Osipova E."/>
            <person name="Leigh N.D."/>
            <person name="Simon A."/>
            <person name="Yun M.H."/>
        </authorList>
    </citation>
    <scope>NUCLEOTIDE SEQUENCE</scope>
    <source>
        <strain evidence="2">20211129_DDA</strain>
        <tissue evidence="2">Liver</tissue>
    </source>
</reference>
<evidence type="ECO:0000313" key="2">
    <source>
        <dbReference type="EMBL" id="KAJ1140668.1"/>
    </source>
</evidence>
<name>A0AAV7QQL3_PLEWA</name>
<dbReference type="AlphaFoldDB" id="A0AAV7QQL3"/>
<accession>A0AAV7QQL3</accession>
<keyword evidence="3" id="KW-1185">Reference proteome</keyword>
<evidence type="ECO:0000313" key="3">
    <source>
        <dbReference type="Proteomes" id="UP001066276"/>
    </source>
</evidence>
<feature type="compositionally biased region" description="Polar residues" evidence="1">
    <location>
        <begin position="1"/>
        <end position="12"/>
    </location>
</feature>
<dbReference type="Proteomes" id="UP001066276">
    <property type="component" value="Chromosome 6"/>
</dbReference>
<feature type="region of interest" description="Disordered" evidence="1">
    <location>
        <begin position="1"/>
        <end position="43"/>
    </location>
</feature>
<gene>
    <name evidence="2" type="ORF">NDU88_007017</name>
</gene>
<proteinExistence type="predicted"/>
<feature type="compositionally biased region" description="Polar residues" evidence="1">
    <location>
        <begin position="29"/>
        <end position="43"/>
    </location>
</feature>
<evidence type="ECO:0000256" key="1">
    <source>
        <dbReference type="SAM" id="MobiDB-lite"/>
    </source>
</evidence>
<sequence>MASTQASWTGFPQGSCRGKPAATAAMARSTDNQQQEARRQTTASVAKRLFAGNGRDKLKDKLTWELLQSGVLGTVTPEADRLLGAFVGQEAATHKFPSSIGLGCCISSNNVAKDAMAPAQVNIFFY</sequence>